<reference evidence="2" key="1">
    <citation type="submission" date="2022-02" db="EMBL/GenBank/DDBJ databases">
        <authorList>
            <person name="Henning P.M."/>
            <person name="McCubbin A.G."/>
            <person name="Shore J.S."/>
        </authorList>
    </citation>
    <scope>NUCLEOTIDE SEQUENCE</scope>
    <source>
        <strain evidence="2">F60SS</strain>
        <tissue evidence="2">Leaves</tissue>
    </source>
</reference>
<dbReference type="OrthoDB" id="10044893at2759"/>
<dbReference type="PROSITE" id="PS50181">
    <property type="entry name" value="FBOX"/>
    <property type="match status" value="1"/>
</dbReference>
<dbReference type="PANTHER" id="PTHR13382">
    <property type="entry name" value="MITOCHONDRIAL ATP SYNTHASE COUPLING FACTOR B"/>
    <property type="match status" value="1"/>
</dbReference>
<accession>A0A9Q0F9F0</accession>
<dbReference type="GO" id="GO:0005737">
    <property type="term" value="C:cytoplasm"/>
    <property type="evidence" value="ECO:0007669"/>
    <property type="project" value="TreeGrafter"/>
</dbReference>
<reference evidence="2" key="2">
    <citation type="journal article" date="2023" name="Plants (Basel)">
        <title>Annotation of the Turnera subulata (Passifloraceae) Draft Genome Reveals the S-Locus Evolved after the Divergence of Turneroideae from Passifloroideae in a Stepwise Manner.</title>
        <authorList>
            <person name="Henning P.M."/>
            <person name="Roalson E.H."/>
            <person name="Mir W."/>
            <person name="McCubbin A.G."/>
            <person name="Shore J.S."/>
        </authorList>
    </citation>
    <scope>NUCLEOTIDE SEQUENCE</scope>
    <source>
        <strain evidence="2">F60SS</strain>
    </source>
</reference>
<dbReference type="SUPFAM" id="SSF52047">
    <property type="entry name" value="RNI-like"/>
    <property type="match status" value="1"/>
</dbReference>
<dbReference type="PANTHER" id="PTHR13382:SF22">
    <property type="entry name" value="F-BOX PROTEIN SKIP14"/>
    <property type="match status" value="1"/>
</dbReference>
<evidence type="ECO:0000259" key="1">
    <source>
        <dbReference type="PROSITE" id="PS50181"/>
    </source>
</evidence>
<keyword evidence="3" id="KW-1185">Reference proteome</keyword>
<organism evidence="2 3">
    <name type="scientific">Turnera subulata</name>
    <dbReference type="NCBI Taxonomy" id="218843"/>
    <lineage>
        <taxon>Eukaryota</taxon>
        <taxon>Viridiplantae</taxon>
        <taxon>Streptophyta</taxon>
        <taxon>Embryophyta</taxon>
        <taxon>Tracheophyta</taxon>
        <taxon>Spermatophyta</taxon>
        <taxon>Magnoliopsida</taxon>
        <taxon>eudicotyledons</taxon>
        <taxon>Gunneridae</taxon>
        <taxon>Pentapetalae</taxon>
        <taxon>rosids</taxon>
        <taxon>fabids</taxon>
        <taxon>Malpighiales</taxon>
        <taxon>Passifloraceae</taxon>
        <taxon>Turnera</taxon>
    </lineage>
</organism>
<sequence length="394" mass="44272">MILEEEKIGCSGLDSSWESYYQGMEKAELEECNKAVYDDIADCLPVDPFGSSVNSPVAAIKVLLRCSEIAIEEDEEGNFDEEFVLGVDFFIDGLFGFESELGDGVVCDEEKKESQGVGGDPHDALFFALGYLGLEDLLSMERVCKSFRDAVRGDALLWKSISIDQPLSRKLTDDVIIKLTSRAQGNLQCLNLVDCIFITEYGLKQVLESNPRLTKLSVPGCIKLNANSILSSLRVLKSAGTLRIKQLRIGGLPDVSQKEFEELKFLLGADDLLRTKKPLFHREGQRYLSEDHDQAIDIEACPRCQKLRLVYDCPTETCQDKEKANQPCRACFQCVHRCLNCGRCVVNCVYEETLHREYMCLDCFKQLLSCQEKPEAEGASSSGHVRCEVYLYRE</sequence>
<dbReference type="Gene3D" id="3.80.10.10">
    <property type="entry name" value="Ribonuclease Inhibitor"/>
    <property type="match status" value="1"/>
</dbReference>
<name>A0A9Q0F9F0_9ROSI</name>
<protein>
    <recommendedName>
        <fullName evidence="1">F-box domain-containing protein</fullName>
    </recommendedName>
</protein>
<dbReference type="InterPro" id="IPR001810">
    <property type="entry name" value="F-box_dom"/>
</dbReference>
<comment type="caution">
    <text evidence="2">The sequence shown here is derived from an EMBL/GenBank/DDBJ whole genome shotgun (WGS) entry which is preliminary data.</text>
</comment>
<dbReference type="EMBL" id="JAKUCV010006437">
    <property type="protein sequence ID" value="KAJ4827328.1"/>
    <property type="molecule type" value="Genomic_DNA"/>
</dbReference>
<dbReference type="SUPFAM" id="SSF81383">
    <property type="entry name" value="F-box domain"/>
    <property type="match status" value="1"/>
</dbReference>
<dbReference type="Pfam" id="PF12937">
    <property type="entry name" value="F-box-like"/>
    <property type="match status" value="1"/>
</dbReference>
<evidence type="ECO:0000313" key="2">
    <source>
        <dbReference type="EMBL" id="KAJ4827328.1"/>
    </source>
</evidence>
<dbReference type="InterPro" id="IPR032675">
    <property type="entry name" value="LRR_dom_sf"/>
</dbReference>
<gene>
    <name evidence="2" type="ORF">Tsubulata_003279</name>
</gene>
<dbReference type="Proteomes" id="UP001141552">
    <property type="component" value="Unassembled WGS sequence"/>
</dbReference>
<dbReference type="Gene3D" id="1.20.1280.50">
    <property type="match status" value="1"/>
</dbReference>
<proteinExistence type="predicted"/>
<dbReference type="InterPro" id="IPR050648">
    <property type="entry name" value="F-box_LRR-repeat"/>
</dbReference>
<dbReference type="AlphaFoldDB" id="A0A9Q0F9F0"/>
<evidence type="ECO:0000313" key="3">
    <source>
        <dbReference type="Proteomes" id="UP001141552"/>
    </source>
</evidence>
<dbReference type="InterPro" id="IPR036047">
    <property type="entry name" value="F-box-like_dom_sf"/>
</dbReference>
<feature type="domain" description="F-box" evidence="1">
    <location>
        <begin position="114"/>
        <end position="161"/>
    </location>
</feature>